<feature type="region of interest" description="Disordered" evidence="2">
    <location>
        <begin position="491"/>
        <end position="516"/>
    </location>
</feature>
<organism evidence="3 4">
    <name type="scientific">Geotrichum candidum</name>
    <name type="common">Oospora lactis</name>
    <name type="synonym">Dipodascus geotrichum</name>
    <dbReference type="NCBI Taxonomy" id="1173061"/>
    <lineage>
        <taxon>Eukaryota</taxon>
        <taxon>Fungi</taxon>
        <taxon>Dikarya</taxon>
        <taxon>Ascomycota</taxon>
        <taxon>Saccharomycotina</taxon>
        <taxon>Dipodascomycetes</taxon>
        <taxon>Dipodascales</taxon>
        <taxon>Dipodascaceae</taxon>
        <taxon>Geotrichum</taxon>
    </lineage>
</organism>
<dbReference type="InterPro" id="IPR024312">
    <property type="entry name" value="TACC_fungi"/>
</dbReference>
<comment type="caution">
    <text evidence="3">The sequence shown here is derived from an EMBL/GenBank/DDBJ whole genome shotgun (WGS) entry which is preliminary data.</text>
</comment>
<name>A0A0J9X9S6_GEOCN</name>
<sequence length="516" mass="58824">MKNNSRDDIVNMRLEIMQSLRRSPTKLYDDDDTSKLPQIKQSEGALKLTAHKFEPPLSKTENFSTGAFSHTTNTRVTDDLQDDLSNQAVSAADYVENNLEDHEMRQDMKYETPDNKLSRNTENALDASPVLAHPNIMGSVRSQVPKRVLSRHTSPEKIQSNLPTKVQITQHPRKKTRNSPPIANSQLALNQNIPTGLPQRSVSTTSASSYGLDKSQIRPTPLTSEIAKMNITKKSINRAVSSTGHRLPSSGRLHHVDKFDNTMTNEDISTFKHTSSKRHQNLEELIPRNEYSIIRKNLKSKSSNVSLHRSTSTSFKQTAPHEEESEVEEIEVRESKNKFENKEEVNIINSPSLDAPNNGKFDSQDISKLKAQHATEMASLQAQLAGKDTELAKMKEFMLASEQKALDSERHLVDSLEKVAKELHSQYSLKHETKVQALKKQHSNALEQKLQELQELRDQVEELEAVVEQERLEKDELVKMCDMYLEMEEQRLEEEDKRKRDQGPKTISKSSLQYRR</sequence>
<dbReference type="AlphaFoldDB" id="A0A0J9X9S6"/>
<feature type="compositionally biased region" description="Basic and acidic residues" evidence="2">
    <location>
        <begin position="491"/>
        <end position="503"/>
    </location>
</feature>
<evidence type="ECO:0000256" key="1">
    <source>
        <dbReference type="SAM" id="Coils"/>
    </source>
</evidence>
<evidence type="ECO:0000256" key="2">
    <source>
        <dbReference type="SAM" id="MobiDB-lite"/>
    </source>
</evidence>
<evidence type="ECO:0000313" key="3">
    <source>
        <dbReference type="EMBL" id="CDO54018.1"/>
    </source>
</evidence>
<feature type="compositionally biased region" description="Polar residues" evidence="2">
    <location>
        <begin position="505"/>
        <end position="516"/>
    </location>
</feature>
<proteinExistence type="predicted"/>
<dbReference type="OrthoDB" id="5367584at2759"/>
<feature type="compositionally biased region" description="Polar residues" evidence="2">
    <location>
        <begin position="194"/>
        <end position="209"/>
    </location>
</feature>
<feature type="compositionally biased region" description="Polar residues" evidence="2">
    <location>
        <begin position="308"/>
        <end position="317"/>
    </location>
</feature>
<evidence type="ECO:0000313" key="4">
    <source>
        <dbReference type="Proteomes" id="UP000242525"/>
    </source>
</evidence>
<gene>
    <name evidence="3" type="ORF">BN980_GECA06s03453g</name>
</gene>
<keyword evidence="1" id="KW-0175">Coiled coil</keyword>
<protein>
    <submittedName>
        <fullName evidence="3">Uncharacterized protein</fullName>
    </submittedName>
</protein>
<feature type="coiled-coil region" evidence="1">
    <location>
        <begin position="439"/>
        <end position="480"/>
    </location>
</feature>
<dbReference type="Proteomes" id="UP000242525">
    <property type="component" value="Unassembled WGS sequence"/>
</dbReference>
<feature type="region of interest" description="Disordered" evidence="2">
    <location>
        <begin position="302"/>
        <end position="325"/>
    </location>
</feature>
<accession>A0A0J9X9S6</accession>
<dbReference type="EMBL" id="CCBN010000006">
    <property type="protein sequence ID" value="CDO54018.1"/>
    <property type="molecule type" value="Genomic_DNA"/>
</dbReference>
<dbReference type="Pfam" id="PF12709">
    <property type="entry name" value="Fungal_TACC"/>
    <property type="match status" value="1"/>
</dbReference>
<feature type="region of interest" description="Disordered" evidence="2">
    <location>
        <begin position="194"/>
        <end position="216"/>
    </location>
</feature>
<reference evidence="3" key="1">
    <citation type="submission" date="2014-03" db="EMBL/GenBank/DDBJ databases">
        <authorList>
            <person name="Casaregola S."/>
        </authorList>
    </citation>
    <scope>NUCLEOTIDE SEQUENCE [LARGE SCALE GENOMIC DNA]</scope>
    <source>
        <strain evidence="3">CLIB 918</strain>
    </source>
</reference>
<keyword evidence="4" id="KW-1185">Reference proteome</keyword>